<dbReference type="InterPro" id="IPR052155">
    <property type="entry name" value="Biofilm_reg_signaling"/>
</dbReference>
<dbReference type="PANTHER" id="PTHR44757">
    <property type="entry name" value="DIGUANYLATE CYCLASE DGCP"/>
    <property type="match status" value="1"/>
</dbReference>
<dbReference type="InterPro" id="IPR000700">
    <property type="entry name" value="PAS-assoc_C"/>
</dbReference>
<dbReference type="PROSITE" id="PS50112">
    <property type="entry name" value="PAS"/>
    <property type="match status" value="2"/>
</dbReference>
<dbReference type="CDD" id="cd00156">
    <property type="entry name" value="REC"/>
    <property type="match status" value="1"/>
</dbReference>
<dbReference type="Gene3D" id="3.40.50.2300">
    <property type="match status" value="1"/>
</dbReference>
<reference evidence="5 6" key="1">
    <citation type="journal article" date="2019" name="Nat. Commun.">
        <title>A new type of DNA phosphorothioation-based antiviral system in archaea.</title>
        <authorList>
            <person name="Xiong L."/>
            <person name="Liu S."/>
            <person name="Chen S."/>
            <person name="Xiao Y."/>
            <person name="Zhu B."/>
            <person name="Gao Y."/>
            <person name="Zhang Y."/>
            <person name="Chen B."/>
            <person name="Luo J."/>
            <person name="Deng Z."/>
            <person name="Chen X."/>
            <person name="Wang L."/>
            <person name="Chen S."/>
        </authorList>
    </citation>
    <scope>NUCLEOTIDE SEQUENCE [LARGE SCALE GENOMIC DNA]</scope>
    <source>
        <strain evidence="5 6">CBA1105</strain>
    </source>
</reference>
<keyword evidence="6" id="KW-1185">Reference proteome</keyword>
<dbReference type="InterPro" id="IPR013656">
    <property type="entry name" value="PAS_4"/>
</dbReference>
<dbReference type="PROSITE" id="PS50110">
    <property type="entry name" value="RESPONSE_REGULATORY"/>
    <property type="match status" value="1"/>
</dbReference>
<feature type="domain" description="PAS" evidence="3">
    <location>
        <begin position="151"/>
        <end position="221"/>
    </location>
</feature>
<organism evidence="5 6">
    <name type="scientific">Halapricum salinum</name>
    <dbReference type="NCBI Taxonomy" id="1457250"/>
    <lineage>
        <taxon>Archaea</taxon>
        <taxon>Methanobacteriati</taxon>
        <taxon>Methanobacteriota</taxon>
        <taxon>Stenosarchaea group</taxon>
        <taxon>Halobacteria</taxon>
        <taxon>Halobacteriales</taxon>
        <taxon>Haloarculaceae</taxon>
        <taxon>Halapricum</taxon>
    </lineage>
</organism>
<protein>
    <submittedName>
        <fullName evidence="5">PAS domain S-box protein</fullName>
    </submittedName>
</protein>
<evidence type="ECO:0000313" key="6">
    <source>
        <dbReference type="Proteomes" id="UP000296706"/>
    </source>
</evidence>
<name>A0A4D6HFG7_9EURY</name>
<feature type="domain" description="PAC" evidence="4">
    <location>
        <begin position="225"/>
        <end position="276"/>
    </location>
</feature>
<dbReference type="GO" id="GO:0006355">
    <property type="term" value="P:regulation of DNA-templated transcription"/>
    <property type="evidence" value="ECO:0007669"/>
    <property type="project" value="InterPro"/>
</dbReference>
<dbReference type="EMBL" id="CP031310">
    <property type="protein sequence ID" value="QCC51792.1"/>
    <property type="molecule type" value="Genomic_DNA"/>
</dbReference>
<dbReference type="SUPFAM" id="SSF52172">
    <property type="entry name" value="CheY-like"/>
    <property type="match status" value="1"/>
</dbReference>
<dbReference type="InterPro" id="IPR001789">
    <property type="entry name" value="Sig_transdc_resp-reg_receiver"/>
</dbReference>
<evidence type="ECO:0000259" key="4">
    <source>
        <dbReference type="PROSITE" id="PS50113"/>
    </source>
</evidence>
<sequence length="391" mass="43877">MVDGFGSWTETNGGSTGTVRILHVDDNRDFAALTATYLERESEAFTILSEHSAGAGLDRLRTADVDCIVSDYQMPGENGLEFFEGIPDQYAHLPFILFTGQGSEEVASDAFSLGVTDYLQKEVGGDQYTVLANRIEQAVANAQFQRRVELTRERFKTLVEESSDAILVVGPTGKIRYATPATEHVLGRTPDELLGTDGFDPVHDEDVGVVAQELTKLIEDPTYRARVEFRYDHGADEWIWVEVRGRNLLDSDAIDGIVVYVRDIDDRRGRERELQRQTAISQAVFEEALDAMVIADDDGVYVDANRAACELFGLPREELLGRTIAEFTPEEYDFERHWTAFQETDRDHGRLTLVRADGERRLVEFAATREIVPGRHLSILRVIDDVDAPDQ</sequence>
<dbReference type="InterPro" id="IPR013767">
    <property type="entry name" value="PAS_fold"/>
</dbReference>
<dbReference type="InterPro" id="IPR000014">
    <property type="entry name" value="PAS"/>
</dbReference>
<evidence type="ECO:0000313" key="5">
    <source>
        <dbReference type="EMBL" id="QCC51792.1"/>
    </source>
</evidence>
<dbReference type="Proteomes" id="UP000296706">
    <property type="component" value="Chromosome"/>
</dbReference>
<evidence type="ECO:0000259" key="2">
    <source>
        <dbReference type="PROSITE" id="PS50110"/>
    </source>
</evidence>
<dbReference type="PROSITE" id="PS50113">
    <property type="entry name" value="PAC"/>
    <property type="match status" value="1"/>
</dbReference>
<dbReference type="Pfam" id="PF00072">
    <property type="entry name" value="Response_reg"/>
    <property type="match status" value="1"/>
</dbReference>
<evidence type="ECO:0000259" key="3">
    <source>
        <dbReference type="PROSITE" id="PS50112"/>
    </source>
</evidence>
<dbReference type="PANTHER" id="PTHR44757:SF2">
    <property type="entry name" value="BIOFILM ARCHITECTURE MAINTENANCE PROTEIN MBAA"/>
    <property type="match status" value="1"/>
</dbReference>
<feature type="domain" description="Response regulatory" evidence="2">
    <location>
        <begin position="20"/>
        <end position="136"/>
    </location>
</feature>
<dbReference type="GO" id="GO:0000160">
    <property type="term" value="P:phosphorelay signal transduction system"/>
    <property type="evidence" value="ECO:0007669"/>
    <property type="project" value="InterPro"/>
</dbReference>
<dbReference type="NCBIfam" id="TIGR00229">
    <property type="entry name" value="sensory_box"/>
    <property type="match status" value="2"/>
</dbReference>
<gene>
    <name evidence="5" type="ORF">DV733_11345</name>
</gene>
<dbReference type="RefSeq" id="WP_049994595.1">
    <property type="nucleotide sequence ID" value="NZ_CP031310.1"/>
</dbReference>
<accession>A0A4D6HFG7</accession>
<feature type="modified residue" description="4-aspartylphosphate" evidence="1">
    <location>
        <position position="71"/>
    </location>
</feature>
<dbReference type="OrthoDB" id="8127at2157"/>
<dbReference type="CDD" id="cd00130">
    <property type="entry name" value="PAS"/>
    <property type="match status" value="2"/>
</dbReference>
<dbReference type="Pfam" id="PF08448">
    <property type="entry name" value="PAS_4"/>
    <property type="match status" value="1"/>
</dbReference>
<proteinExistence type="predicted"/>
<dbReference type="SMART" id="SM00448">
    <property type="entry name" value="REC"/>
    <property type="match status" value="1"/>
</dbReference>
<dbReference type="InterPro" id="IPR035965">
    <property type="entry name" value="PAS-like_dom_sf"/>
</dbReference>
<dbReference type="STRING" id="1457250.GCA_000755225_00620"/>
<dbReference type="GeneID" id="39848467"/>
<keyword evidence="1" id="KW-0597">Phosphoprotein</keyword>
<dbReference type="AlphaFoldDB" id="A0A4D6HFG7"/>
<dbReference type="Pfam" id="PF00989">
    <property type="entry name" value="PAS"/>
    <property type="match status" value="1"/>
</dbReference>
<dbReference type="InterPro" id="IPR011006">
    <property type="entry name" value="CheY-like_superfamily"/>
</dbReference>
<dbReference type="SMART" id="SM00091">
    <property type="entry name" value="PAS"/>
    <property type="match status" value="2"/>
</dbReference>
<dbReference type="KEGG" id="hsn:DV733_11345"/>
<feature type="domain" description="PAS" evidence="3">
    <location>
        <begin position="277"/>
        <end position="331"/>
    </location>
</feature>
<dbReference type="Gene3D" id="3.30.450.20">
    <property type="entry name" value="PAS domain"/>
    <property type="match status" value="2"/>
</dbReference>
<dbReference type="SUPFAM" id="SSF55785">
    <property type="entry name" value="PYP-like sensor domain (PAS domain)"/>
    <property type="match status" value="2"/>
</dbReference>
<evidence type="ECO:0000256" key="1">
    <source>
        <dbReference type="PROSITE-ProRule" id="PRU00169"/>
    </source>
</evidence>